<accession>B3SB26</accession>
<sequence length="241" mass="27902">QHDTSSSSLIEINLGCDAHDTSHQYFVFVSTFLKHGTNMVRQRYVSRLIMQLKKENKSLSWIRDPCLPFRASEVITHGQKDIKVTGSGNFEYCRSSVLPLLNMTSYCRTKLCTINGIALPEYAFWANEFWGLSAYYYTLERTLKIENNYSFEKLKARAATFCSRPWQSIAKDHAIGRYGNVNQNILKHQCFKAAWISAVLHDGHHFPKKDFNFKFSNLIKGRVVQWTLGALLHRARFLPLR</sequence>
<dbReference type="KEGG" id="tad:TRIADDRAFT_32564"/>
<dbReference type="eggNOG" id="KOG1386">
    <property type="taxonomic scope" value="Eukaryota"/>
</dbReference>
<protein>
    <submittedName>
        <fullName evidence="3">Uncharacterized protein</fullName>
    </submittedName>
</protein>
<dbReference type="AlphaFoldDB" id="B3SB26"/>
<evidence type="ECO:0000313" key="3">
    <source>
        <dbReference type="EMBL" id="EDV20088.1"/>
    </source>
</evidence>
<evidence type="ECO:0000313" key="4">
    <source>
        <dbReference type="Proteomes" id="UP000009022"/>
    </source>
</evidence>
<feature type="non-terminal residue" evidence="3">
    <location>
        <position position="1"/>
    </location>
</feature>
<dbReference type="PANTHER" id="PTHR11782">
    <property type="entry name" value="ADENOSINE/GUANOSINE DIPHOSPHATASE"/>
    <property type="match status" value="1"/>
</dbReference>
<dbReference type="InParanoid" id="B3SB26"/>
<dbReference type="HOGENOM" id="CLU_010246_6_2_1"/>
<evidence type="ECO:0000256" key="2">
    <source>
        <dbReference type="ARBA" id="ARBA00022801"/>
    </source>
</evidence>
<dbReference type="Gene3D" id="3.30.420.150">
    <property type="entry name" value="Exopolyphosphatase. Domain 2"/>
    <property type="match status" value="1"/>
</dbReference>
<dbReference type="FunCoup" id="B3SB26">
    <property type="interactions" value="277"/>
</dbReference>
<dbReference type="GO" id="GO:0016787">
    <property type="term" value="F:hydrolase activity"/>
    <property type="evidence" value="ECO:0007669"/>
    <property type="project" value="UniProtKB-KW"/>
</dbReference>
<dbReference type="InterPro" id="IPR000407">
    <property type="entry name" value="GDA1_CD39_NTPase"/>
</dbReference>
<dbReference type="Pfam" id="PF01150">
    <property type="entry name" value="GDA1_CD39"/>
    <property type="match status" value="1"/>
</dbReference>
<dbReference type="GeneID" id="6758633"/>
<keyword evidence="2" id="KW-0378">Hydrolase</keyword>
<reference evidence="3 4" key="1">
    <citation type="journal article" date="2008" name="Nature">
        <title>The Trichoplax genome and the nature of placozoans.</title>
        <authorList>
            <person name="Srivastava M."/>
            <person name="Begovic E."/>
            <person name="Chapman J."/>
            <person name="Putnam N.H."/>
            <person name="Hellsten U."/>
            <person name="Kawashima T."/>
            <person name="Kuo A."/>
            <person name="Mitros T."/>
            <person name="Salamov A."/>
            <person name="Carpenter M.L."/>
            <person name="Signorovitch A.Y."/>
            <person name="Moreno M.A."/>
            <person name="Kamm K."/>
            <person name="Grimwood J."/>
            <person name="Schmutz J."/>
            <person name="Shapiro H."/>
            <person name="Grigoriev I.V."/>
            <person name="Buss L.W."/>
            <person name="Schierwater B."/>
            <person name="Dellaporta S.L."/>
            <person name="Rokhsar D.S."/>
        </authorList>
    </citation>
    <scope>NUCLEOTIDE SEQUENCE [LARGE SCALE GENOMIC DNA]</scope>
    <source>
        <strain evidence="3 4">Grell-BS-1999</strain>
    </source>
</reference>
<gene>
    <name evidence="3" type="ORF">TRIADDRAFT_32564</name>
</gene>
<proteinExistence type="inferred from homology"/>
<dbReference type="Proteomes" id="UP000009022">
    <property type="component" value="Unassembled WGS sequence"/>
</dbReference>
<keyword evidence="4" id="KW-1185">Reference proteome</keyword>
<dbReference type="CTD" id="6758633"/>
<dbReference type="RefSeq" id="XP_002117472.1">
    <property type="nucleotide sequence ID" value="XM_002117436.1"/>
</dbReference>
<dbReference type="EMBL" id="DS985263">
    <property type="protein sequence ID" value="EDV20088.1"/>
    <property type="molecule type" value="Genomic_DNA"/>
</dbReference>
<dbReference type="PhylomeDB" id="B3SB26"/>
<organism evidence="3 4">
    <name type="scientific">Trichoplax adhaerens</name>
    <name type="common">Trichoplax reptans</name>
    <dbReference type="NCBI Taxonomy" id="10228"/>
    <lineage>
        <taxon>Eukaryota</taxon>
        <taxon>Metazoa</taxon>
        <taxon>Placozoa</taxon>
        <taxon>Uniplacotomia</taxon>
        <taxon>Trichoplacea</taxon>
        <taxon>Trichoplacidae</taxon>
        <taxon>Trichoplax</taxon>
    </lineage>
</organism>
<comment type="similarity">
    <text evidence="1">Belongs to the GDA1/CD39 NTPase family.</text>
</comment>
<dbReference type="STRING" id="10228.B3SB26"/>
<evidence type="ECO:0000256" key="1">
    <source>
        <dbReference type="ARBA" id="ARBA00009283"/>
    </source>
</evidence>
<dbReference type="PANTHER" id="PTHR11782:SF121">
    <property type="entry name" value="NUCLEOSIDE-DIPHOSPHATASE MIG-23"/>
    <property type="match status" value="1"/>
</dbReference>
<dbReference type="OrthoDB" id="6372431at2759"/>
<name>B3SB26_TRIAD</name>